<evidence type="ECO:0000256" key="1">
    <source>
        <dbReference type="ARBA" id="ARBA00010169"/>
    </source>
</evidence>
<dbReference type="InterPro" id="IPR011322">
    <property type="entry name" value="N-reg_PII-like_a/b"/>
</dbReference>
<dbReference type="FunFam" id="3.30.70.120:FF:000011">
    <property type="entry name" value="CutA divalent cation tolerance homolog-like"/>
    <property type="match status" value="1"/>
</dbReference>
<dbReference type="GO" id="GO:0005507">
    <property type="term" value="F:copper ion binding"/>
    <property type="evidence" value="ECO:0007669"/>
    <property type="project" value="TreeGrafter"/>
</dbReference>
<comment type="subunit">
    <text evidence="2">Homotrimer.</text>
</comment>
<evidence type="ECO:0008006" key="7">
    <source>
        <dbReference type="Google" id="ProtNLM"/>
    </source>
</evidence>
<evidence type="ECO:0000313" key="4">
    <source>
        <dbReference type="EMBL" id="KAK1155469.1"/>
    </source>
</evidence>
<dbReference type="SUPFAM" id="SSF54913">
    <property type="entry name" value="GlnB-like"/>
    <property type="match status" value="1"/>
</dbReference>
<feature type="transmembrane region" description="Helical" evidence="3">
    <location>
        <begin position="38"/>
        <end position="60"/>
    </location>
</feature>
<dbReference type="PANTHER" id="PTHR23419:SF2">
    <property type="entry name" value="CUTA DIVALENT CATION TOLERANCE HOMOLOG-LIKE"/>
    <property type="match status" value="1"/>
</dbReference>
<dbReference type="InterPro" id="IPR004323">
    <property type="entry name" value="Ion_tolerance_CutA"/>
</dbReference>
<comment type="caution">
    <text evidence="5">The sequence shown here is derived from an EMBL/GenBank/DDBJ whole genome shotgun (WGS) entry which is preliminary data.</text>
</comment>
<feature type="transmembrane region" description="Helical" evidence="3">
    <location>
        <begin position="7"/>
        <end position="26"/>
    </location>
</feature>
<dbReference type="GO" id="GO:0010038">
    <property type="term" value="P:response to metal ion"/>
    <property type="evidence" value="ECO:0007669"/>
    <property type="project" value="InterPro"/>
</dbReference>
<accession>A0AAD8CRM3</accession>
<keyword evidence="3" id="KW-0472">Membrane</keyword>
<evidence type="ECO:0000256" key="2">
    <source>
        <dbReference type="ARBA" id="ARBA00011233"/>
    </source>
</evidence>
<organism evidence="5 6">
    <name type="scientific">Acipenser oxyrinchus oxyrinchus</name>
    <dbReference type="NCBI Taxonomy" id="40147"/>
    <lineage>
        <taxon>Eukaryota</taxon>
        <taxon>Metazoa</taxon>
        <taxon>Chordata</taxon>
        <taxon>Craniata</taxon>
        <taxon>Vertebrata</taxon>
        <taxon>Euteleostomi</taxon>
        <taxon>Actinopterygii</taxon>
        <taxon>Chondrostei</taxon>
        <taxon>Acipenseriformes</taxon>
        <taxon>Acipenseridae</taxon>
        <taxon>Acipenser</taxon>
    </lineage>
</organism>
<protein>
    <recommendedName>
        <fullName evidence="7">Protein CutA homolog</fullName>
    </recommendedName>
</protein>
<comment type="similarity">
    <text evidence="1">Belongs to the CutA family.</text>
</comment>
<dbReference type="EMBL" id="JAGXEW010000029">
    <property type="protein sequence ID" value="KAK1155919.1"/>
    <property type="molecule type" value="Genomic_DNA"/>
</dbReference>
<dbReference type="PANTHER" id="PTHR23419">
    <property type="entry name" value="DIVALENT CATION TOLERANCE CUTA-RELATED"/>
    <property type="match status" value="1"/>
</dbReference>
<dbReference type="Gene3D" id="3.30.70.120">
    <property type="match status" value="1"/>
</dbReference>
<dbReference type="InterPro" id="IPR015867">
    <property type="entry name" value="N-reg_PII/ATP_PRibTrfase_C"/>
</dbReference>
<dbReference type="EMBL" id="JAGXEW010000030">
    <property type="protein sequence ID" value="KAK1155469.1"/>
    <property type="molecule type" value="Genomic_DNA"/>
</dbReference>
<keyword evidence="6" id="KW-1185">Reference proteome</keyword>
<dbReference type="Proteomes" id="UP001230051">
    <property type="component" value="Unassembled WGS sequence"/>
</dbReference>
<name>A0AAD8CRM3_ACIOX</name>
<evidence type="ECO:0000313" key="6">
    <source>
        <dbReference type="Proteomes" id="UP001230051"/>
    </source>
</evidence>
<keyword evidence="3" id="KW-0812">Transmembrane</keyword>
<sequence length="183" mass="20754">MWVETHVTSRSVSAACTCFFIMDWFYQRFHKDSLSLTIPRPGCVLIFLAMLLSLVVYPVLKTVSLQLHSAFTGSYVSGFNSVALISCPNEQVAKDIARAVMEKRLAAGVNILPKSYSMYYWKGEIEEATEIPLLIKTRTSNIPKLSEYVRSIHPFEVPEIISFPIDQGNPLFMKWIEEAVPDE</sequence>
<dbReference type="AlphaFoldDB" id="A0AAD8CRM3"/>
<evidence type="ECO:0000256" key="3">
    <source>
        <dbReference type="SAM" id="Phobius"/>
    </source>
</evidence>
<evidence type="ECO:0000313" key="5">
    <source>
        <dbReference type="EMBL" id="KAK1155919.1"/>
    </source>
</evidence>
<reference evidence="5" key="1">
    <citation type="submission" date="2022-02" db="EMBL/GenBank/DDBJ databases">
        <title>Atlantic sturgeon de novo genome assembly.</title>
        <authorList>
            <person name="Stock M."/>
            <person name="Klopp C."/>
            <person name="Guiguen Y."/>
            <person name="Cabau C."/>
            <person name="Parinello H."/>
            <person name="Santidrian Yebra-Pimentel E."/>
            <person name="Kuhl H."/>
            <person name="Dirks R.P."/>
            <person name="Guessner J."/>
            <person name="Wuertz S."/>
            <person name="Du K."/>
            <person name="Schartl M."/>
        </authorList>
    </citation>
    <scope>NUCLEOTIDE SEQUENCE</scope>
    <source>
        <strain evidence="5">STURGEONOMICS-FGT-2020</strain>
        <tissue evidence="5">Whole blood</tissue>
    </source>
</reference>
<dbReference type="Pfam" id="PF03091">
    <property type="entry name" value="CutA1"/>
    <property type="match status" value="1"/>
</dbReference>
<gene>
    <name evidence="5" type="ORF">AOXY_G26773</name>
    <name evidence="4" type="ORF">AOXY_G26822</name>
</gene>
<keyword evidence="3" id="KW-1133">Transmembrane helix</keyword>
<proteinExistence type="inferred from homology"/>